<dbReference type="Pfam" id="PF00097">
    <property type="entry name" value="zf-C3HC4"/>
    <property type="match status" value="1"/>
</dbReference>
<dbReference type="Gene3D" id="3.30.40.10">
    <property type="entry name" value="Zinc/RING finger domain, C3HC4 (zinc finger)"/>
    <property type="match status" value="2"/>
</dbReference>
<dbReference type="GO" id="GO:0005164">
    <property type="term" value="F:tumor necrosis factor receptor binding"/>
    <property type="evidence" value="ECO:0007669"/>
    <property type="project" value="TreeGrafter"/>
</dbReference>
<evidence type="ECO:0000256" key="6">
    <source>
        <dbReference type="ARBA" id="ARBA00022737"/>
    </source>
</evidence>
<evidence type="ECO:0000256" key="9">
    <source>
        <dbReference type="ARBA" id="ARBA00022843"/>
    </source>
</evidence>
<accession>A0A210PSJ8</accession>
<dbReference type="OrthoDB" id="6499288at2759"/>
<evidence type="ECO:0000256" key="4">
    <source>
        <dbReference type="ARBA" id="ARBA00022703"/>
    </source>
</evidence>
<dbReference type="SUPFAM" id="SSF49599">
    <property type="entry name" value="TRAF domain-like"/>
    <property type="match status" value="2"/>
</dbReference>
<dbReference type="PROSITE" id="PS50145">
    <property type="entry name" value="ZF_TRAF"/>
    <property type="match status" value="2"/>
</dbReference>
<evidence type="ECO:0000256" key="5">
    <source>
        <dbReference type="ARBA" id="ARBA00022723"/>
    </source>
</evidence>
<evidence type="ECO:0000256" key="2">
    <source>
        <dbReference type="ARBA" id="ARBA00022490"/>
    </source>
</evidence>
<feature type="domain" description="TRAF-type" evidence="15">
    <location>
        <begin position="212"/>
        <end position="255"/>
    </location>
</feature>
<dbReference type="GO" id="GO:0006915">
    <property type="term" value="P:apoptotic process"/>
    <property type="evidence" value="ECO:0007669"/>
    <property type="project" value="UniProtKB-KW"/>
</dbReference>
<comment type="caution">
    <text evidence="16">The sequence shown here is derived from an EMBL/GenBank/DDBJ whole genome shotgun (WGS) entry which is preliminary data.</text>
</comment>
<dbReference type="SUPFAM" id="SSF57850">
    <property type="entry name" value="RING/U-box"/>
    <property type="match status" value="1"/>
</dbReference>
<evidence type="ECO:0000256" key="1">
    <source>
        <dbReference type="ARBA" id="ARBA00004496"/>
    </source>
</evidence>
<evidence type="ECO:0000259" key="13">
    <source>
        <dbReference type="PROSITE" id="PS50089"/>
    </source>
</evidence>
<dbReference type="GO" id="GO:0007165">
    <property type="term" value="P:signal transduction"/>
    <property type="evidence" value="ECO:0007669"/>
    <property type="project" value="InterPro"/>
</dbReference>
<keyword evidence="3" id="KW-1017">Isopeptide bond</keyword>
<name>A0A210PSJ8_MIZYE</name>
<dbReference type="GO" id="GO:0042981">
    <property type="term" value="P:regulation of apoptotic process"/>
    <property type="evidence" value="ECO:0007669"/>
    <property type="project" value="InterPro"/>
</dbReference>
<dbReference type="InterPro" id="IPR002083">
    <property type="entry name" value="MATH/TRAF_dom"/>
</dbReference>
<keyword evidence="4" id="KW-0053">Apoptosis</keyword>
<dbReference type="InterPro" id="IPR017907">
    <property type="entry name" value="Znf_RING_CS"/>
</dbReference>
<dbReference type="SMART" id="SM00061">
    <property type="entry name" value="MATH"/>
    <property type="match status" value="1"/>
</dbReference>
<organism evidence="16 17">
    <name type="scientific">Mizuhopecten yessoensis</name>
    <name type="common">Japanese scallop</name>
    <name type="synonym">Patinopecten yessoensis</name>
    <dbReference type="NCBI Taxonomy" id="6573"/>
    <lineage>
        <taxon>Eukaryota</taxon>
        <taxon>Metazoa</taxon>
        <taxon>Spiralia</taxon>
        <taxon>Lophotrochozoa</taxon>
        <taxon>Mollusca</taxon>
        <taxon>Bivalvia</taxon>
        <taxon>Autobranchia</taxon>
        <taxon>Pteriomorphia</taxon>
        <taxon>Pectinida</taxon>
        <taxon>Pectinoidea</taxon>
        <taxon>Pectinidae</taxon>
        <taxon>Mizuhopecten</taxon>
    </lineage>
</organism>
<feature type="domain" description="TRAF-type" evidence="15">
    <location>
        <begin position="159"/>
        <end position="204"/>
    </location>
</feature>
<evidence type="ECO:0000256" key="3">
    <source>
        <dbReference type="ARBA" id="ARBA00022499"/>
    </source>
</evidence>
<dbReference type="InterPro" id="IPR049342">
    <property type="entry name" value="TRAF1-6_MATH_dom"/>
</dbReference>
<keyword evidence="5 11" id="KW-0479">Metal-binding</keyword>
<dbReference type="GO" id="GO:0008270">
    <property type="term" value="F:zinc ion binding"/>
    <property type="evidence" value="ECO:0007669"/>
    <property type="project" value="UniProtKB-KW"/>
</dbReference>
<keyword evidence="17" id="KW-1185">Reference proteome</keyword>
<feature type="domain" description="MATH" evidence="14">
    <location>
        <begin position="428"/>
        <end position="574"/>
    </location>
</feature>
<dbReference type="EMBL" id="NEDP02005524">
    <property type="protein sequence ID" value="OWF39470.1"/>
    <property type="molecule type" value="Genomic_DNA"/>
</dbReference>
<evidence type="ECO:0000259" key="15">
    <source>
        <dbReference type="PROSITE" id="PS50145"/>
    </source>
</evidence>
<dbReference type="GO" id="GO:0043122">
    <property type="term" value="P:regulation of canonical NF-kappaB signal transduction"/>
    <property type="evidence" value="ECO:0007669"/>
    <property type="project" value="TreeGrafter"/>
</dbReference>
<dbReference type="Proteomes" id="UP000242188">
    <property type="component" value="Unassembled WGS sequence"/>
</dbReference>
<comment type="subcellular location">
    <subcellularLocation>
        <location evidence="1">Cytoplasm</location>
    </subcellularLocation>
</comment>
<dbReference type="InterPro" id="IPR001293">
    <property type="entry name" value="Znf_TRAF"/>
</dbReference>
<dbReference type="FunFam" id="2.60.210.10:FF:000001">
    <property type="entry name" value="TNF receptor-associated factor"/>
    <property type="match status" value="1"/>
</dbReference>
<feature type="zinc finger region" description="TRAF-type" evidence="11">
    <location>
        <begin position="212"/>
        <end position="255"/>
    </location>
</feature>
<dbReference type="PANTHER" id="PTHR10131">
    <property type="entry name" value="TNF RECEPTOR ASSOCIATED FACTOR"/>
    <property type="match status" value="1"/>
</dbReference>
<dbReference type="PROSITE" id="PS00518">
    <property type="entry name" value="ZF_RING_1"/>
    <property type="match status" value="1"/>
</dbReference>
<dbReference type="InterPro" id="IPR012227">
    <property type="entry name" value="TNF_rcpt-assoc_TRAF_met"/>
</dbReference>
<dbReference type="GO" id="GO:0005737">
    <property type="term" value="C:cytoplasm"/>
    <property type="evidence" value="ECO:0007669"/>
    <property type="project" value="UniProtKB-SubCell"/>
</dbReference>
<feature type="coiled-coil region" evidence="12">
    <location>
        <begin position="363"/>
        <end position="411"/>
    </location>
</feature>
<keyword evidence="9" id="KW-0832">Ubl conjugation</keyword>
<gene>
    <name evidence="16" type="ORF">KP79_PYT03684</name>
</gene>
<protein>
    <submittedName>
        <fullName evidence="16">TNF receptor-associated factor 2</fullName>
    </submittedName>
</protein>
<dbReference type="InterPro" id="IPR032070">
    <property type="entry name" value="TRAF_BIRC3-bd"/>
</dbReference>
<dbReference type="PANTHER" id="PTHR10131:SF138">
    <property type="entry name" value="RE66324P"/>
    <property type="match status" value="1"/>
</dbReference>
<dbReference type="PROSITE" id="PS50089">
    <property type="entry name" value="ZF_RING_2"/>
    <property type="match status" value="1"/>
</dbReference>
<dbReference type="FunFam" id="3.30.40.10:FF:000189">
    <property type="entry name" value="TNF receptor-associated factor"/>
    <property type="match status" value="1"/>
</dbReference>
<evidence type="ECO:0000313" key="17">
    <source>
        <dbReference type="Proteomes" id="UP000242188"/>
    </source>
</evidence>
<dbReference type="Pfam" id="PF02176">
    <property type="entry name" value="zf-TRAF"/>
    <property type="match status" value="1"/>
</dbReference>
<dbReference type="PROSITE" id="PS50144">
    <property type="entry name" value="MATH"/>
    <property type="match status" value="1"/>
</dbReference>
<keyword evidence="2" id="KW-0963">Cytoplasm</keyword>
<dbReference type="PIRSF" id="PIRSF015614">
    <property type="entry name" value="TRAF"/>
    <property type="match status" value="1"/>
</dbReference>
<dbReference type="AlphaFoldDB" id="A0A210PSJ8"/>
<dbReference type="InterPro" id="IPR018957">
    <property type="entry name" value="Znf_C3HC4_RING-type"/>
</dbReference>
<keyword evidence="10 12" id="KW-0175">Coiled coil</keyword>
<dbReference type="InterPro" id="IPR008974">
    <property type="entry name" value="TRAF-like"/>
</dbReference>
<evidence type="ECO:0000256" key="11">
    <source>
        <dbReference type="PROSITE-ProRule" id="PRU00207"/>
    </source>
</evidence>
<dbReference type="Pfam" id="PF16673">
    <property type="entry name" value="TRAF_BIRC3_bd"/>
    <property type="match status" value="1"/>
</dbReference>
<keyword evidence="7 11" id="KW-0863">Zinc-finger</keyword>
<evidence type="ECO:0000259" key="14">
    <source>
        <dbReference type="PROSITE" id="PS50144"/>
    </source>
</evidence>
<keyword evidence="16" id="KW-0675">Receptor</keyword>
<dbReference type="Gene3D" id="2.60.210.10">
    <property type="entry name" value="Apoptosis, Tumor Necrosis Factor Receptor Associated Protein 2, Chain A"/>
    <property type="match status" value="1"/>
</dbReference>
<dbReference type="Pfam" id="PF21355">
    <property type="entry name" value="TRAF-mep_MATH"/>
    <property type="match status" value="1"/>
</dbReference>
<evidence type="ECO:0000256" key="7">
    <source>
        <dbReference type="ARBA" id="ARBA00022771"/>
    </source>
</evidence>
<evidence type="ECO:0000313" key="16">
    <source>
        <dbReference type="EMBL" id="OWF39470.1"/>
    </source>
</evidence>
<reference evidence="16 17" key="1">
    <citation type="journal article" date="2017" name="Nat. Ecol. Evol.">
        <title>Scallop genome provides insights into evolution of bilaterian karyotype and development.</title>
        <authorList>
            <person name="Wang S."/>
            <person name="Zhang J."/>
            <person name="Jiao W."/>
            <person name="Li J."/>
            <person name="Xun X."/>
            <person name="Sun Y."/>
            <person name="Guo X."/>
            <person name="Huan P."/>
            <person name="Dong B."/>
            <person name="Zhang L."/>
            <person name="Hu X."/>
            <person name="Sun X."/>
            <person name="Wang J."/>
            <person name="Zhao C."/>
            <person name="Wang Y."/>
            <person name="Wang D."/>
            <person name="Huang X."/>
            <person name="Wang R."/>
            <person name="Lv J."/>
            <person name="Li Y."/>
            <person name="Zhang Z."/>
            <person name="Liu B."/>
            <person name="Lu W."/>
            <person name="Hui Y."/>
            <person name="Liang J."/>
            <person name="Zhou Z."/>
            <person name="Hou R."/>
            <person name="Li X."/>
            <person name="Liu Y."/>
            <person name="Li H."/>
            <person name="Ning X."/>
            <person name="Lin Y."/>
            <person name="Zhao L."/>
            <person name="Xing Q."/>
            <person name="Dou J."/>
            <person name="Li Y."/>
            <person name="Mao J."/>
            <person name="Guo H."/>
            <person name="Dou H."/>
            <person name="Li T."/>
            <person name="Mu C."/>
            <person name="Jiang W."/>
            <person name="Fu Q."/>
            <person name="Fu X."/>
            <person name="Miao Y."/>
            <person name="Liu J."/>
            <person name="Yu Q."/>
            <person name="Li R."/>
            <person name="Liao H."/>
            <person name="Li X."/>
            <person name="Kong Y."/>
            <person name="Jiang Z."/>
            <person name="Chourrout D."/>
            <person name="Li R."/>
            <person name="Bao Z."/>
        </authorList>
    </citation>
    <scope>NUCLEOTIDE SEQUENCE [LARGE SCALE GENOMIC DNA]</scope>
    <source>
        <strain evidence="16 17">PY_sf001</strain>
    </source>
</reference>
<dbReference type="InterPro" id="IPR001841">
    <property type="entry name" value="Znf_RING"/>
</dbReference>
<dbReference type="GO" id="GO:0009898">
    <property type="term" value="C:cytoplasmic side of plasma membrane"/>
    <property type="evidence" value="ECO:0007669"/>
    <property type="project" value="TreeGrafter"/>
</dbReference>
<keyword evidence="6" id="KW-0677">Repeat</keyword>
<keyword evidence="8 11" id="KW-0862">Zinc</keyword>
<evidence type="ECO:0000256" key="10">
    <source>
        <dbReference type="ARBA" id="ARBA00023054"/>
    </source>
</evidence>
<proteinExistence type="predicted"/>
<dbReference type="InterPro" id="IPR013083">
    <property type="entry name" value="Znf_RING/FYVE/PHD"/>
</dbReference>
<evidence type="ECO:0000256" key="8">
    <source>
        <dbReference type="ARBA" id="ARBA00022833"/>
    </source>
</evidence>
<evidence type="ECO:0000256" key="12">
    <source>
        <dbReference type="SAM" id="Coils"/>
    </source>
</evidence>
<sequence>MTTRSYPVGFSVFTFFCGICRNKLMSSKKKTTPKNCTMADSGTAVSISPGGYPIEIFPGGFDEKFRCNSCTKILREPVQSFCGHRFCKSCIQEVIRQGERVQCQSCINEGAGDDDDYSILKEEQMFPDNGVRREMANKEVKCINPGCSWTDVFKSYDDHVRNCEYRPVACTECKTLVEKINMENHLKESCLGRKINCKTCNQEIAIKDEAQHNKVCPKAMVKCEACGKKKIMRDKLELHHEKECASQRISCPVGCDPVERGAFVGHLEKKAGMHIHWLMQQIETLTREVSNKIHALTPMDEINRMVQMITVLQAKIQEQDNQIRGLMDRNADQPRGNNNVDILSLKKQTKALDLKTGTFEGIVTTLHREIERCITALDTLERQRNSEREANEELKRKIQQAERAISLKDVTISELDSRLRSLEIVSYEGTLVWKISEWSKHRREAMSGRVTSLYSPHFYTGRTGYRLCARLYPNGDGIGKKTHVSVFFVVARGNYDALLSWPFIQRVTFMLLDQNNRDHVVDSFRPDPASSSFQRPTTEMNIASGCPLFMPLKKLEDVGTSYVKDDTLFLKIVVDSERPAGGGAV</sequence>
<dbReference type="Gene3D" id="1.20.5.170">
    <property type="match status" value="1"/>
</dbReference>
<dbReference type="STRING" id="6573.A0A210PSJ8"/>
<feature type="domain" description="RING-type" evidence="13">
    <location>
        <begin position="67"/>
        <end position="106"/>
    </location>
</feature>
<feature type="zinc finger region" description="TRAF-type" evidence="11">
    <location>
        <begin position="159"/>
        <end position="204"/>
    </location>
</feature>